<proteinExistence type="predicted"/>
<keyword evidence="1" id="KW-0805">Transcription regulation</keyword>
<dbReference type="RefSeq" id="WP_093091063.1">
    <property type="nucleotide sequence ID" value="NZ_MEIP01000014.1"/>
</dbReference>
<dbReference type="Pfam" id="PF01381">
    <property type="entry name" value="HTH_3"/>
    <property type="match status" value="1"/>
</dbReference>
<dbReference type="InterPro" id="IPR050807">
    <property type="entry name" value="TransReg_Diox_bact_type"/>
</dbReference>
<organism evidence="5 6">
    <name type="scientific">Snodgrassella alvi</name>
    <dbReference type="NCBI Taxonomy" id="1196083"/>
    <lineage>
        <taxon>Bacteria</taxon>
        <taxon>Pseudomonadati</taxon>
        <taxon>Pseudomonadota</taxon>
        <taxon>Betaproteobacteria</taxon>
        <taxon>Neisseriales</taxon>
        <taxon>Neisseriaceae</taxon>
        <taxon>Snodgrassella</taxon>
    </lineage>
</organism>
<dbReference type="AlphaFoldDB" id="A0A2N9XHR4"/>
<dbReference type="GO" id="GO:0003677">
    <property type="term" value="F:DNA binding"/>
    <property type="evidence" value="ECO:0007669"/>
    <property type="project" value="UniProtKB-KW"/>
</dbReference>
<dbReference type="SMART" id="SM00530">
    <property type="entry name" value="HTH_XRE"/>
    <property type="match status" value="1"/>
</dbReference>
<dbReference type="PANTHER" id="PTHR46797">
    <property type="entry name" value="HTH-TYPE TRANSCRIPTIONAL REGULATOR"/>
    <property type="match status" value="1"/>
</dbReference>
<accession>A0A2N9XHR4</accession>
<evidence type="ECO:0000313" key="5">
    <source>
        <dbReference type="EMBL" id="PIT47869.1"/>
    </source>
</evidence>
<dbReference type="InterPro" id="IPR001387">
    <property type="entry name" value="Cro/C1-type_HTH"/>
</dbReference>
<evidence type="ECO:0000256" key="1">
    <source>
        <dbReference type="ARBA" id="ARBA00023015"/>
    </source>
</evidence>
<reference evidence="5 6" key="1">
    <citation type="journal article" date="2017" name="MBio">
        <title>Type VI secretion-mediated competition in the bee gut microbiome.</title>
        <authorList>
            <person name="Steele M.I."/>
            <person name="Kwong W.K."/>
            <person name="Powell J.E."/>
            <person name="Whiteley M."/>
            <person name="Moran N.A."/>
        </authorList>
    </citation>
    <scope>NUCLEOTIDE SEQUENCE [LARGE SCALE GENOMIC DNA]</scope>
    <source>
        <strain evidence="5 6">Ruf1-X</strain>
    </source>
</reference>
<dbReference type="Gene3D" id="1.10.260.40">
    <property type="entry name" value="lambda repressor-like DNA-binding domains"/>
    <property type="match status" value="1"/>
</dbReference>
<dbReference type="Proteomes" id="UP000229970">
    <property type="component" value="Unassembled WGS sequence"/>
</dbReference>
<dbReference type="SUPFAM" id="SSF47413">
    <property type="entry name" value="lambda repressor-like DNA-binding domains"/>
    <property type="match status" value="1"/>
</dbReference>
<keyword evidence="2" id="KW-0238">DNA-binding</keyword>
<dbReference type="GO" id="GO:0003700">
    <property type="term" value="F:DNA-binding transcription factor activity"/>
    <property type="evidence" value="ECO:0007669"/>
    <property type="project" value="TreeGrafter"/>
</dbReference>
<dbReference type="PANTHER" id="PTHR46797:SF23">
    <property type="entry name" value="HTH-TYPE TRANSCRIPTIONAL REGULATOR SUTR"/>
    <property type="match status" value="1"/>
</dbReference>
<dbReference type="GO" id="GO:0005829">
    <property type="term" value="C:cytosol"/>
    <property type="evidence" value="ECO:0007669"/>
    <property type="project" value="TreeGrafter"/>
</dbReference>
<gene>
    <name evidence="5" type="ORF">BHC46_06215</name>
</gene>
<sequence length="93" mass="10533">MNIGKAIKFCRVSKDISLEELQNRTDLSQSYLSLIENNKRKPTLDTIEKISNSLGVPIEILVYLASDKRELNLSPNIAKLFDEQIINSIKNNA</sequence>
<dbReference type="EMBL" id="MEIP01000014">
    <property type="protein sequence ID" value="PIT47869.1"/>
    <property type="molecule type" value="Genomic_DNA"/>
</dbReference>
<dbReference type="PROSITE" id="PS50943">
    <property type="entry name" value="HTH_CROC1"/>
    <property type="match status" value="1"/>
</dbReference>
<dbReference type="GeneID" id="75156298"/>
<name>A0A2N9XHR4_9NEIS</name>
<dbReference type="InterPro" id="IPR010982">
    <property type="entry name" value="Lambda_DNA-bd_dom_sf"/>
</dbReference>
<evidence type="ECO:0000256" key="3">
    <source>
        <dbReference type="ARBA" id="ARBA00023163"/>
    </source>
</evidence>
<comment type="caution">
    <text evidence="5">The sequence shown here is derived from an EMBL/GenBank/DDBJ whole genome shotgun (WGS) entry which is preliminary data.</text>
</comment>
<protein>
    <recommendedName>
        <fullName evidence="4">HTH cro/C1-type domain-containing protein</fullName>
    </recommendedName>
</protein>
<feature type="domain" description="HTH cro/C1-type" evidence="4">
    <location>
        <begin position="7"/>
        <end position="61"/>
    </location>
</feature>
<evidence type="ECO:0000256" key="2">
    <source>
        <dbReference type="ARBA" id="ARBA00023125"/>
    </source>
</evidence>
<evidence type="ECO:0000313" key="6">
    <source>
        <dbReference type="Proteomes" id="UP000229970"/>
    </source>
</evidence>
<evidence type="ECO:0000259" key="4">
    <source>
        <dbReference type="PROSITE" id="PS50943"/>
    </source>
</evidence>
<dbReference type="CDD" id="cd00093">
    <property type="entry name" value="HTH_XRE"/>
    <property type="match status" value="1"/>
</dbReference>
<keyword evidence="3" id="KW-0804">Transcription</keyword>